<organism evidence="5">
    <name type="scientific">Shewanella frigidimarina</name>
    <dbReference type="NCBI Taxonomy" id="56812"/>
    <lineage>
        <taxon>Bacteria</taxon>
        <taxon>Pseudomonadati</taxon>
        <taxon>Pseudomonadota</taxon>
        <taxon>Gammaproteobacteria</taxon>
        <taxon>Alteromonadales</taxon>
        <taxon>Shewanellaceae</taxon>
        <taxon>Shewanella</taxon>
    </lineage>
</organism>
<dbReference type="InterPro" id="IPR004564">
    <property type="entry name" value="OM_lipoprot_carrier_LolA-like"/>
</dbReference>
<evidence type="ECO:0000256" key="3">
    <source>
        <dbReference type="ARBA" id="ARBA00022729"/>
    </source>
</evidence>
<name>A0A106C0E1_SHEFR</name>
<dbReference type="CDD" id="cd16325">
    <property type="entry name" value="LolA"/>
    <property type="match status" value="1"/>
</dbReference>
<dbReference type="InterPro" id="IPR029046">
    <property type="entry name" value="LolA/LolB/LppX"/>
</dbReference>
<evidence type="ECO:0000256" key="2">
    <source>
        <dbReference type="ARBA" id="ARBA00022448"/>
    </source>
</evidence>
<dbReference type="AlphaFoldDB" id="A0A106C0E1"/>
<dbReference type="EMBL" id="LRDC01000018">
    <property type="protein sequence ID" value="KVX01931.1"/>
    <property type="molecule type" value="Genomic_DNA"/>
</dbReference>
<sequence length="271" mass="29434">MSARSRVFLSVFTSILARVSSIIMLCGLCIAATSASEHPPASNNEPLTQAQLADIQALYTQPASTEALSALAQQLNLQLDTRGQFVQLRHLQVLKKPLLSQGQFIFSPTQGLVWQQQRPFKTLMVLKDQQLIQQNSQGKIQHFSAGANGNPIAQQLPRLLQAIMAGDIDALSADFNLFMPAPQSATQSVIQPATKPADKSWQLGLQAKDPQVQSSMGNITLSGDSLIRSLIMTSNQADISDYTQIQFTQTQQGPLSETELALFSLGNESAK</sequence>
<evidence type="ECO:0000313" key="5">
    <source>
        <dbReference type="EMBL" id="KVX01931.1"/>
    </source>
</evidence>
<reference evidence="5 6" key="1">
    <citation type="submission" date="2016-01" db="EMBL/GenBank/DDBJ databases">
        <title>Draft genome of the antarctic isolate Shewanella frigidimarina Ag06-30.</title>
        <authorList>
            <person name="Parmeciano Di Noto G."/>
            <person name="Vazquez S."/>
            <person name="Mac Cormack W."/>
            <person name="Iriarte A."/>
            <person name="Quiroga C."/>
        </authorList>
    </citation>
    <scope>NUCLEOTIDE SEQUENCE [LARGE SCALE GENOMIC DNA]</scope>
    <source>
        <strain evidence="5 6">Ag06-30</strain>
    </source>
</reference>
<dbReference type="Gene3D" id="2.50.20.10">
    <property type="entry name" value="Lipoprotein localisation LolA/LolB/LppX"/>
    <property type="match status" value="1"/>
</dbReference>
<evidence type="ECO:0000256" key="4">
    <source>
        <dbReference type="ARBA" id="ARBA00022927"/>
    </source>
</evidence>
<gene>
    <name evidence="5" type="ORF">AWJ07_04980</name>
</gene>
<evidence type="ECO:0000256" key="1">
    <source>
        <dbReference type="ARBA" id="ARBA00011245"/>
    </source>
</evidence>
<keyword evidence="4" id="KW-0653">Protein transport</keyword>
<dbReference type="Pfam" id="PF19574">
    <property type="entry name" value="LolA_3"/>
    <property type="match status" value="1"/>
</dbReference>
<dbReference type="GO" id="GO:0015031">
    <property type="term" value="P:protein transport"/>
    <property type="evidence" value="ECO:0007669"/>
    <property type="project" value="UniProtKB-KW"/>
</dbReference>
<evidence type="ECO:0000313" key="6">
    <source>
        <dbReference type="Proteomes" id="UP000055702"/>
    </source>
</evidence>
<keyword evidence="3" id="KW-0732">Signal</keyword>
<comment type="subunit">
    <text evidence="1">Monomer.</text>
</comment>
<dbReference type="SUPFAM" id="SSF89392">
    <property type="entry name" value="Prokaryotic lipoproteins and lipoprotein localization factors"/>
    <property type="match status" value="1"/>
</dbReference>
<evidence type="ECO:0008006" key="7">
    <source>
        <dbReference type="Google" id="ProtNLM"/>
    </source>
</evidence>
<accession>A0A106C0E1</accession>
<proteinExistence type="predicted"/>
<keyword evidence="2" id="KW-0813">Transport</keyword>
<protein>
    <recommendedName>
        <fullName evidence="7">Outer membrane lipoprotein carrier protein LolA</fullName>
    </recommendedName>
</protein>
<comment type="caution">
    <text evidence="5">The sequence shown here is derived from an EMBL/GenBank/DDBJ whole genome shotgun (WGS) entry which is preliminary data.</text>
</comment>
<dbReference type="Proteomes" id="UP000055702">
    <property type="component" value="Unassembled WGS sequence"/>
</dbReference>